<dbReference type="RefSeq" id="WP_320188898.1">
    <property type="nucleotide sequence ID" value="NZ_CP192772.1"/>
</dbReference>
<dbReference type="SUPFAM" id="SSF50494">
    <property type="entry name" value="Trypsin-like serine proteases"/>
    <property type="match status" value="1"/>
</dbReference>
<reference evidence="1" key="1">
    <citation type="journal article" date="2023" name="Phytobiomes J">
        <title>Deciphering the key players within the bacterial microbiota associated with aerial crown gall tumors on rhododendron: Insights into the gallobiome.</title>
        <authorList>
            <person name="Kuzmanovic N."/>
            <person name="Nesme J."/>
            <person name="Wolf J."/>
            <person name="Neumann-Schaal M."/>
            <person name="Petersen J."/>
            <person name="Fernandez-Gnecco G."/>
            <person name="Sproeer C."/>
            <person name="Bunk B."/>
            <person name="Overmann J."/>
            <person name="Sorensen S.J."/>
            <person name="Idczak E."/>
            <person name="Smalla K."/>
        </authorList>
    </citation>
    <scope>NUCLEOTIDE SEQUENCE [LARGE SCALE GENOMIC DNA]</scope>
    <source>
        <strain evidence="1">Rho-14.1</strain>
    </source>
</reference>
<accession>A0ABU4W517</accession>
<protein>
    <submittedName>
        <fullName evidence="1">Uncharacterized protein</fullName>
    </submittedName>
</protein>
<proteinExistence type="predicted"/>
<dbReference type="Proteomes" id="UP001277561">
    <property type="component" value="Unassembled WGS sequence"/>
</dbReference>
<comment type="caution">
    <text evidence="1">The sequence shown here is derived from an EMBL/GenBank/DDBJ whole genome shotgun (WGS) entry which is preliminary data.</text>
</comment>
<evidence type="ECO:0000313" key="1">
    <source>
        <dbReference type="EMBL" id="MDX8332875.1"/>
    </source>
</evidence>
<organism evidence="1 2">
    <name type="scientific">Agrobacterium rosae</name>
    <dbReference type="NCBI Taxonomy" id="1972867"/>
    <lineage>
        <taxon>Bacteria</taxon>
        <taxon>Pseudomonadati</taxon>
        <taxon>Pseudomonadota</taxon>
        <taxon>Alphaproteobacteria</taxon>
        <taxon>Hyphomicrobiales</taxon>
        <taxon>Rhizobiaceae</taxon>
        <taxon>Rhizobium/Agrobacterium group</taxon>
        <taxon>Agrobacterium</taxon>
    </lineage>
</organism>
<dbReference type="InterPro" id="IPR009003">
    <property type="entry name" value="Peptidase_S1_PA"/>
</dbReference>
<sequence>MTELTATQEALVRRIAMTSVGLLVQTGIDEDFSGFVAAGSGVVCKLPKGTVVILTAGHVAEHLLAQELGGVYGVPSANPNARPLQFLTKHTDHISFSGGAGTSHGPDIAVLKLPPNINAWLESGRICYDIKTRMENRIREDENFQDTVIVGLPSTAYSRFVSQIGDTRRDEHVLMVAPGAISNGQTDDEGFDRFEYFCEHGDTGPETYQGVSGGGVWTFNGDDGTVLPRLAGIAYYQSDATESGERVIHCAGPKSVYAKVLQAAAERWEP</sequence>
<name>A0ABU4W517_9HYPH</name>
<dbReference type="EMBL" id="JAVRAD010000026">
    <property type="protein sequence ID" value="MDX8332875.1"/>
    <property type="molecule type" value="Genomic_DNA"/>
</dbReference>
<gene>
    <name evidence="1" type="ORF">RMS29_27130</name>
</gene>
<keyword evidence="2" id="KW-1185">Reference proteome</keyword>
<evidence type="ECO:0000313" key="2">
    <source>
        <dbReference type="Proteomes" id="UP001277561"/>
    </source>
</evidence>